<feature type="chain" id="PRO_5023976639" description="Carboxypeptidase" evidence="8">
    <location>
        <begin position="28"/>
        <end position="488"/>
    </location>
</feature>
<feature type="non-terminal residue" evidence="9">
    <location>
        <position position="1"/>
    </location>
</feature>
<organism evidence="9 10">
    <name type="scientific">Eragrostis curvula</name>
    <name type="common">weeping love grass</name>
    <dbReference type="NCBI Taxonomy" id="38414"/>
    <lineage>
        <taxon>Eukaryota</taxon>
        <taxon>Viridiplantae</taxon>
        <taxon>Streptophyta</taxon>
        <taxon>Embryophyta</taxon>
        <taxon>Tracheophyta</taxon>
        <taxon>Spermatophyta</taxon>
        <taxon>Magnoliopsida</taxon>
        <taxon>Liliopsida</taxon>
        <taxon>Poales</taxon>
        <taxon>Poaceae</taxon>
        <taxon>PACMAD clade</taxon>
        <taxon>Chloridoideae</taxon>
        <taxon>Eragrostideae</taxon>
        <taxon>Eragrostidinae</taxon>
        <taxon>Eragrostis</taxon>
    </lineage>
</organism>
<reference evidence="9 10" key="1">
    <citation type="journal article" date="2019" name="Sci. Rep.">
        <title>A high-quality genome of Eragrostis curvula grass provides insights into Poaceae evolution and supports new strategies to enhance forage quality.</title>
        <authorList>
            <person name="Carballo J."/>
            <person name="Santos B.A.C.M."/>
            <person name="Zappacosta D."/>
            <person name="Garbus I."/>
            <person name="Selva J.P."/>
            <person name="Gallo C.A."/>
            <person name="Diaz A."/>
            <person name="Albertini E."/>
            <person name="Caccamo M."/>
            <person name="Echenique V."/>
        </authorList>
    </citation>
    <scope>NUCLEOTIDE SEQUENCE [LARGE SCALE GENOMIC DNA]</scope>
    <source>
        <strain evidence="10">cv. Victoria</strain>
        <tissue evidence="9">Leaf</tissue>
    </source>
</reference>
<dbReference type="AlphaFoldDB" id="A0A5J9U1J8"/>
<dbReference type="Gene3D" id="3.40.50.11320">
    <property type="match status" value="1"/>
</dbReference>
<keyword evidence="4 8" id="KW-0732">Signal</keyword>
<dbReference type="InterPro" id="IPR018202">
    <property type="entry name" value="Ser_caboxypep_ser_AS"/>
</dbReference>
<evidence type="ECO:0000256" key="1">
    <source>
        <dbReference type="ARBA" id="ARBA00009431"/>
    </source>
</evidence>
<dbReference type="Pfam" id="PF00450">
    <property type="entry name" value="Peptidase_S10"/>
    <property type="match status" value="1"/>
</dbReference>
<evidence type="ECO:0000313" key="9">
    <source>
        <dbReference type="EMBL" id="TVU17435.1"/>
    </source>
</evidence>
<dbReference type="PRINTS" id="PR00724">
    <property type="entry name" value="CRBOXYPTASEC"/>
</dbReference>
<keyword evidence="10" id="KW-1185">Reference proteome</keyword>
<keyword evidence="5 8" id="KW-0378">Hydrolase</keyword>
<dbReference type="FunFam" id="3.40.50.1820:FF:000211">
    <property type="entry name" value="Carboxypeptidase"/>
    <property type="match status" value="1"/>
</dbReference>
<comment type="caution">
    <text evidence="9">The sequence shown here is derived from an EMBL/GenBank/DDBJ whole genome shotgun (WGS) entry which is preliminary data.</text>
</comment>
<dbReference type="InterPro" id="IPR029058">
    <property type="entry name" value="AB_hydrolase_fold"/>
</dbReference>
<dbReference type="EC" id="3.4.16.-" evidence="8"/>
<evidence type="ECO:0000256" key="5">
    <source>
        <dbReference type="ARBA" id="ARBA00022801"/>
    </source>
</evidence>
<comment type="similarity">
    <text evidence="1 8">Belongs to the peptidase S10 family.</text>
</comment>
<accession>A0A5J9U1J8</accession>
<keyword evidence="7" id="KW-0325">Glycoprotein</keyword>
<feature type="signal peptide" evidence="8">
    <location>
        <begin position="1"/>
        <end position="27"/>
    </location>
</feature>
<dbReference type="Gramene" id="TVU17435">
    <property type="protein sequence ID" value="TVU17435"/>
    <property type="gene ID" value="EJB05_33472"/>
</dbReference>
<keyword evidence="2 8" id="KW-0121">Carboxypeptidase</keyword>
<evidence type="ECO:0000313" key="10">
    <source>
        <dbReference type="Proteomes" id="UP000324897"/>
    </source>
</evidence>
<protein>
    <recommendedName>
        <fullName evidence="8">Carboxypeptidase</fullName>
        <ecNumber evidence="8">3.4.16.-</ecNumber>
    </recommendedName>
</protein>
<evidence type="ECO:0000256" key="8">
    <source>
        <dbReference type="RuleBase" id="RU361156"/>
    </source>
</evidence>
<dbReference type="SUPFAM" id="SSF53474">
    <property type="entry name" value="alpha/beta-Hydrolases"/>
    <property type="match status" value="1"/>
</dbReference>
<dbReference type="Gene3D" id="6.10.250.940">
    <property type="match status" value="1"/>
</dbReference>
<keyword evidence="6" id="KW-1015">Disulfide bond</keyword>
<name>A0A5J9U1J8_9POAL</name>
<dbReference type="GO" id="GO:0004185">
    <property type="term" value="F:serine-type carboxypeptidase activity"/>
    <property type="evidence" value="ECO:0007669"/>
    <property type="project" value="UniProtKB-UniRule"/>
</dbReference>
<dbReference type="InterPro" id="IPR001563">
    <property type="entry name" value="Peptidase_S10"/>
</dbReference>
<evidence type="ECO:0000256" key="7">
    <source>
        <dbReference type="ARBA" id="ARBA00023180"/>
    </source>
</evidence>
<evidence type="ECO:0000256" key="6">
    <source>
        <dbReference type="ARBA" id="ARBA00023157"/>
    </source>
</evidence>
<dbReference type="PANTHER" id="PTHR11802:SF359">
    <property type="entry name" value="CARBOXYPEPTIDASE"/>
    <property type="match status" value="1"/>
</dbReference>
<dbReference type="PROSITE" id="PS00131">
    <property type="entry name" value="CARBOXYPEPT_SER_SER"/>
    <property type="match status" value="1"/>
</dbReference>
<evidence type="ECO:0000256" key="4">
    <source>
        <dbReference type="ARBA" id="ARBA00022729"/>
    </source>
</evidence>
<dbReference type="GO" id="GO:0005773">
    <property type="term" value="C:vacuole"/>
    <property type="evidence" value="ECO:0007669"/>
    <property type="project" value="TreeGrafter"/>
</dbReference>
<dbReference type="Proteomes" id="UP000324897">
    <property type="component" value="Chromosome 7"/>
</dbReference>
<evidence type="ECO:0000256" key="2">
    <source>
        <dbReference type="ARBA" id="ARBA00022645"/>
    </source>
</evidence>
<sequence length="488" mass="54533">MATAGSLTLVSAIVALLAFSSCSLSLAGDDDQREADRLARLPGQPESPRVSQFAGYVTVNERRGRALFYWFFEAQATPEEKPLLLWLNGGPGCSSIGYGAASELGPLRVVTQGAALEFNQYAWNKEANLLFLESPVGVGFSYTNTSADLDNLNDEFVAEDAYSFLLNWLERFPEYKGREFYISGESYAGHYVPQLAELVHERNMAKKGKTYINLKGLATLSPTVTYDSKGLPEYAWSHAIVSDEVYERIKRLDKKGAPLCLCESLTSKVCTRVSIALASPYAAMNIIFSQYREIDMYNIYAPKCLLNRTSASSADRAFLTDDKEQFSRTIRMFSGYDPCYSSYAEDYFNKKEVQRAFHANSSGLLPGKWHVCSDPILNTYNFSVFSVLPIYSKLIKAGLRVWLYSGDADGRVPVIGSRYCVEALGLPIKTQWQPWYLDKQVAGRFVEYHGMAMVTVRGADHLVPLNKPAEGLALIKTFLRAEQLPTRR</sequence>
<dbReference type="PANTHER" id="PTHR11802">
    <property type="entry name" value="SERINE PROTEASE FAMILY S10 SERINE CARBOXYPEPTIDASE"/>
    <property type="match status" value="1"/>
</dbReference>
<dbReference type="OrthoDB" id="443318at2759"/>
<keyword evidence="3 8" id="KW-0645">Protease</keyword>
<dbReference type="GO" id="GO:0006508">
    <property type="term" value="P:proteolysis"/>
    <property type="evidence" value="ECO:0007669"/>
    <property type="project" value="UniProtKB-KW"/>
</dbReference>
<dbReference type="EMBL" id="RWGY01000029">
    <property type="protein sequence ID" value="TVU17435.1"/>
    <property type="molecule type" value="Genomic_DNA"/>
</dbReference>
<evidence type="ECO:0000256" key="3">
    <source>
        <dbReference type="ARBA" id="ARBA00022670"/>
    </source>
</evidence>
<dbReference type="Gene3D" id="3.40.50.1820">
    <property type="entry name" value="alpha/beta hydrolase"/>
    <property type="match status" value="1"/>
</dbReference>
<gene>
    <name evidence="9" type="ORF">EJB05_33472</name>
</gene>
<dbReference type="FunFam" id="3.40.50.11320:FF:000001">
    <property type="entry name" value="Carboxypeptidase"/>
    <property type="match status" value="1"/>
</dbReference>
<proteinExistence type="inferred from homology"/>